<dbReference type="GO" id="GO:0051301">
    <property type="term" value="P:cell division"/>
    <property type="evidence" value="ECO:0007669"/>
    <property type="project" value="UniProtKB-KW"/>
</dbReference>
<sequence length="366" mass="39359">MARQKRPPDFIIFLTTLLLLGLGIIMVFSASAYSALLYNNDMFYYLKKQLTWALLGLGAMAVAMHIPYFRLRKYAGFFLIIAFGLLILVLTGAGITHKGSSRWLGIGSLSFQPSELTKLVMVIYMAHSLSQHQDKMKSFTKGVLPHLGILAAVCLLILAQPDLGTAVAIAGTSYLMMLIAGARWSHMGLLAIAGIALVAAAIAAAPYRMERFTAFLNPWLDPTGSGFQTIQSLLALGSGGPFGLGLGRGRQKLLFVPERHTDFIYAILGEELGFLGASLVIVLFFLFLWRGLRVAVTARDTYGSLLAAGITCMIALQAVINIGVVTGSLPVTGITLPFISYGGSSLVFTLAGVGILLNVSRYCSLR</sequence>
<evidence type="ECO:0000256" key="11">
    <source>
        <dbReference type="ARBA" id="ARBA00023136"/>
    </source>
</evidence>
<evidence type="ECO:0000256" key="9">
    <source>
        <dbReference type="ARBA" id="ARBA00022984"/>
    </source>
</evidence>
<evidence type="ECO:0000256" key="13">
    <source>
        <dbReference type="ARBA" id="ARBA00023316"/>
    </source>
</evidence>
<dbReference type="EC" id="2.4.99.28" evidence="19"/>
<keyword evidence="12" id="KW-0131">Cell cycle</keyword>
<feature type="transmembrane region" description="Helical" evidence="22">
    <location>
        <begin position="50"/>
        <end position="69"/>
    </location>
</feature>
<keyword evidence="4" id="KW-0132">Cell division</keyword>
<keyword evidence="6" id="KW-0808">Transferase</keyword>
<evidence type="ECO:0000256" key="12">
    <source>
        <dbReference type="ARBA" id="ARBA00023306"/>
    </source>
</evidence>
<keyword evidence="8" id="KW-0133">Cell shape</keyword>
<evidence type="ECO:0000256" key="15">
    <source>
        <dbReference type="ARBA" id="ARBA00033270"/>
    </source>
</evidence>
<dbReference type="InterPro" id="IPR013437">
    <property type="entry name" value="FtsW"/>
</dbReference>
<feature type="transmembrane region" description="Helical" evidence="22">
    <location>
        <begin position="76"/>
        <end position="97"/>
    </location>
</feature>
<evidence type="ECO:0000256" key="17">
    <source>
        <dbReference type="ARBA" id="ARBA00041185"/>
    </source>
</evidence>
<protein>
    <recommendedName>
        <fullName evidence="17">Probable peptidoglycan glycosyltransferase FtsW</fullName>
        <ecNumber evidence="19">2.4.99.28</ecNumber>
    </recommendedName>
    <alternativeName>
        <fullName evidence="18">Cell division protein FtsW</fullName>
    </alternativeName>
    <alternativeName>
        <fullName evidence="15">Cell wall polymerase</fullName>
    </alternativeName>
    <alternativeName>
        <fullName evidence="14">Peptidoglycan polymerase</fullName>
    </alternativeName>
</protein>
<comment type="similarity">
    <text evidence="16">Belongs to the SEDS family. FtsW subfamily.</text>
</comment>
<evidence type="ECO:0000256" key="10">
    <source>
        <dbReference type="ARBA" id="ARBA00022989"/>
    </source>
</evidence>
<evidence type="ECO:0000256" key="20">
    <source>
        <dbReference type="ARBA" id="ARBA00049902"/>
    </source>
</evidence>
<dbReference type="GO" id="GO:0008360">
    <property type="term" value="P:regulation of cell shape"/>
    <property type="evidence" value="ECO:0007669"/>
    <property type="project" value="UniProtKB-KW"/>
</dbReference>
<keyword evidence="7 22" id="KW-0812">Transmembrane</keyword>
<organism evidence="23 24">
    <name type="scientific">Calderihabitans maritimus</name>
    <dbReference type="NCBI Taxonomy" id="1246530"/>
    <lineage>
        <taxon>Bacteria</taxon>
        <taxon>Bacillati</taxon>
        <taxon>Bacillota</taxon>
        <taxon>Clostridia</taxon>
        <taxon>Neomoorellales</taxon>
        <taxon>Calderihabitantaceae</taxon>
        <taxon>Calderihabitans</taxon>
    </lineage>
</organism>
<dbReference type="PANTHER" id="PTHR30474">
    <property type="entry name" value="CELL CYCLE PROTEIN"/>
    <property type="match status" value="1"/>
</dbReference>
<accession>A0A1Z5HS46</accession>
<reference evidence="24" key="1">
    <citation type="journal article" date="2017" name="Appl. Environ. Microbiol.">
        <title>Genomic analysis of Calderihabitans maritimus KKC1, a thermophilic hydrogenogenic carboxydotrophic bacterium isolated from marine sediment.</title>
        <authorList>
            <person name="Omae K."/>
            <person name="Yoneda Y."/>
            <person name="Fukuyama Y."/>
            <person name="Yoshida T."/>
            <person name="Sako Y."/>
        </authorList>
    </citation>
    <scope>NUCLEOTIDE SEQUENCE [LARGE SCALE GENOMIC DNA]</scope>
    <source>
        <strain evidence="24">KKC1</strain>
    </source>
</reference>
<comment type="catalytic activity">
    <reaction evidence="20">
        <text>[GlcNAc-(1-&gt;4)-Mur2Ac(oyl-L-Ala-gamma-D-Glu-L-Lys-D-Ala-D-Ala)](n)-di-trans,octa-cis-undecaprenyl diphosphate + beta-D-GlcNAc-(1-&gt;4)-Mur2Ac(oyl-L-Ala-gamma-D-Glu-L-Lys-D-Ala-D-Ala)-di-trans,octa-cis-undecaprenyl diphosphate = [GlcNAc-(1-&gt;4)-Mur2Ac(oyl-L-Ala-gamma-D-Glu-L-Lys-D-Ala-D-Ala)](n+1)-di-trans,octa-cis-undecaprenyl diphosphate + di-trans,octa-cis-undecaprenyl diphosphate + H(+)</text>
        <dbReference type="Rhea" id="RHEA:23708"/>
        <dbReference type="Rhea" id="RHEA-COMP:9602"/>
        <dbReference type="Rhea" id="RHEA-COMP:9603"/>
        <dbReference type="ChEBI" id="CHEBI:15378"/>
        <dbReference type="ChEBI" id="CHEBI:58405"/>
        <dbReference type="ChEBI" id="CHEBI:60033"/>
        <dbReference type="ChEBI" id="CHEBI:78435"/>
        <dbReference type="EC" id="2.4.99.28"/>
    </reaction>
</comment>
<feature type="transmembrane region" description="Helical" evidence="22">
    <location>
        <begin position="12"/>
        <end position="38"/>
    </location>
</feature>
<evidence type="ECO:0000256" key="5">
    <source>
        <dbReference type="ARBA" id="ARBA00022676"/>
    </source>
</evidence>
<dbReference type="EMBL" id="BDGJ01000059">
    <property type="protein sequence ID" value="GAW92145.1"/>
    <property type="molecule type" value="Genomic_DNA"/>
</dbReference>
<evidence type="ECO:0000313" key="23">
    <source>
        <dbReference type="EMBL" id="GAW92145.1"/>
    </source>
</evidence>
<evidence type="ECO:0000256" key="22">
    <source>
        <dbReference type="SAM" id="Phobius"/>
    </source>
</evidence>
<dbReference type="Pfam" id="PF01098">
    <property type="entry name" value="FTSW_RODA_SPOVE"/>
    <property type="match status" value="1"/>
</dbReference>
<evidence type="ECO:0000256" key="21">
    <source>
        <dbReference type="ARBA" id="ARBA00049966"/>
    </source>
</evidence>
<dbReference type="GO" id="GO:0015648">
    <property type="term" value="F:lipid-linked peptidoglycan transporter activity"/>
    <property type="evidence" value="ECO:0007669"/>
    <property type="project" value="TreeGrafter"/>
</dbReference>
<keyword evidence="11 22" id="KW-0472">Membrane</keyword>
<feature type="transmembrane region" description="Helical" evidence="22">
    <location>
        <begin position="338"/>
        <end position="359"/>
    </location>
</feature>
<dbReference type="InterPro" id="IPR001182">
    <property type="entry name" value="FtsW/RodA"/>
</dbReference>
<evidence type="ECO:0000256" key="7">
    <source>
        <dbReference type="ARBA" id="ARBA00022692"/>
    </source>
</evidence>
<evidence type="ECO:0000256" key="4">
    <source>
        <dbReference type="ARBA" id="ARBA00022618"/>
    </source>
</evidence>
<dbReference type="GO" id="GO:0005886">
    <property type="term" value="C:plasma membrane"/>
    <property type="evidence" value="ECO:0007669"/>
    <property type="project" value="UniProtKB-SubCell"/>
</dbReference>
<evidence type="ECO:0000256" key="14">
    <source>
        <dbReference type="ARBA" id="ARBA00032370"/>
    </source>
</evidence>
<evidence type="ECO:0000256" key="3">
    <source>
        <dbReference type="ARBA" id="ARBA00022475"/>
    </source>
</evidence>
<evidence type="ECO:0000256" key="1">
    <source>
        <dbReference type="ARBA" id="ARBA00004651"/>
    </source>
</evidence>
<dbReference type="GO" id="GO:0071555">
    <property type="term" value="P:cell wall organization"/>
    <property type="evidence" value="ECO:0007669"/>
    <property type="project" value="UniProtKB-KW"/>
</dbReference>
<evidence type="ECO:0000256" key="2">
    <source>
        <dbReference type="ARBA" id="ARBA00004752"/>
    </source>
</evidence>
<dbReference type="NCBIfam" id="TIGR02614">
    <property type="entry name" value="ftsW"/>
    <property type="match status" value="1"/>
</dbReference>
<dbReference type="PANTHER" id="PTHR30474:SF2">
    <property type="entry name" value="PEPTIDOGLYCAN GLYCOSYLTRANSFERASE FTSW-RELATED"/>
    <property type="match status" value="1"/>
</dbReference>
<dbReference type="RefSeq" id="WP_088553554.1">
    <property type="nucleotide sequence ID" value="NZ_BDGJ01000059.1"/>
</dbReference>
<feature type="transmembrane region" description="Helical" evidence="22">
    <location>
        <begin position="189"/>
        <end position="209"/>
    </location>
</feature>
<keyword evidence="3" id="KW-1003">Cell membrane</keyword>
<dbReference type="GO" id="GO:0032153">
    <property type="term" value="C:cell division site"/>
    <property type="evidence" value="ECO:0007669"/>
    <property type="project" value="TreeGrafter"/>
</dbReference>
<dbReference type="GO" id="GO:0008955">
    <property type="term" value="F:peptidoglycan glycosyltransferase activity"/>
    <property type="evidence" value="ECO:0007669"/>
    <property type="project" value="UniProtKB-EC"/>
</dbReference>
<feature type="transmembrane region" description="Helical" evidence="22">
    <location>
        <begin position="301"/>
        <end position="326"/>
    </location>
</feature>
<name>A0A1Z5HS46_9FIRM</name>
<feature type="transmembrane region" description="Helical" evidence="22">
    <location>
        <begin position="263"/>
        <end position="289"/>
    </location>
</feature>
<evidence type="ECO:0000256" key="6">
    <source>
        <dbReference type="ARBA" id="ARBA00022679"/>
    </source>
</evidence>
<gene>
    <name evidence="23" type="ORF">KKC1_13040</name>
</gene>
<evidence type="ECO:0000256" key="8">
    <source>
        <dbReference type="ARBA" id="ARBA00022960"/>
    </source>
</evidence>
<comment type="pathway">
    <text evidence="2">Cell wall biogenesis; peptidoglycan biosynthesis.</text>
</comment>
<keyword evidence="24" id="KW-1185">Reference proteome</keyword>
<evidence type="ECO:0000256" key="18">
    <source>
        <dbReference type="ARBA" id="ARBA00041418"/>
    </source>
</evidence>
<dbReference type="GO" id="GO:0009252">
    <property type="term" value="P:peptidoglycan biosynthetic process"/>
    <property type="evidence" value="ECO:0007669"/>
    <property type="project" value="UniProtKB-KW"/>
</dbReference>
<dbReference type="AlphaFoldDB" id="A0A1Z5HS46"/>
<evidence type="ECO:0000256" key="19">
    <source>
        <dbReference type="ARBA" id="ARBA00044770"/>
    </source>
</evidence>
<dbReference type="NCBIfam" id="TIGR02615">
    <property type="entry name" value="spoVE"/>
    <property type="match status" value="1"/>
</dbReference>
<evidence type="ECO:0000313" key="24">
    <source>
        <dbReference type="Proteomes" id="UP000197032"/>
    </source>
</evidence>
<dbReference type="OrthoDB" id="9812661at2"/>
<dbReference type="InterPro" id="IPR013438">
    <property type="entry name" value="SpoVE"/>
</dbReference>
<comment type="function">
    <text evidence="21">Peptidoglycan polymerase that is essential for cell division.</text>
</comment>
<keyword evidence="10 22" id="KW-1133">Transmembrane helix</keyword>
<keyword evidence="5" id="KW-0328">Glycosyltransferase</keyword>
<comment type="subcellular location">
    <subcellularLocation>
        <location evidence="1">Cell membrane</location>
        <topology evidence="1">Multi-pass membrane protein</topology>
    </subcellularLocation>
</comment>
<dbReference type="Proteomes" id="UP000197032">
    <property type="component" value="Unassembled WGS sequence"/>
</dbReference>
<evidence type="ECO:0000256" key="16">
    <source>
        <dbReference type="ARBA" id="ARBA00038053"/>
    </source>
</evidence>
<keyword evidence="13" id="KW-0961">Cell wall biogenesis/degradation</keyword>
<proteinExistence type="inferred from homology"/>
<comment type="caution">
    <text evidence="23">The sequence shown here is derived from an EMBL/GenBank/DDBJ whole genome shotgun (WGS) entry which is preliminary data.</text>
</comment>
<keyword evidence="9" id="KW-0573">Peptidoglycan synthesis</keyword>